<evidence type="ECO:0000256" key="2">
    <source>
        <dbReference type="SAM" id="SignalP"/>
    </source>
</evidence>
<dbReference type="PANTHER" id="PTHR35902:SF3">
    <property type="entry name" value="NPCBM-ASSOCIATED, NEW3 DOMAIN OF ALPHA-GALACTOSIDASE"/>
    <property type="match status" value="1"/>
</dbReference>
<dbReference type="InterPro" id="IPR013783">
    <property type="entry name" value="Ig-like_fold"/>
</dbReference>
<comment type="caution">
    <text evidence="4">The sequence shown here is derived from an EMBL/GenBank/DDBJ whole genome shotgun (WGS) entry which is preliminary data.</text>
</comment>
<feature type="transmembrane region" description="Helical" evidence="1">
    <location>
        <begin position="752"/>
        <end position="773"/>
    </location>
</feature>
<feature type="domain" description="CARDB" evidence="3">
    <location>
        <begin position="626"/>
        <end position="709"/>
    </location>
</feature>
<reference evidence="4" key="1">
    <citation type="journal article" date="2023" name="Int. J. Syst. Evol. Microbiol.">
        <title>&lt;i&gt;Holtiella tumoricola&lt;/i&gt; gen. nov. sp. nov., isolated from a human clinical sample.</title>
        <authorList>
            <person name="Allen-Vercoe E."/>
            <person name="Daigneault M.C."/>
            <person name="Vancuren S.J."/>
            <person name="Cochrane K."/>
            <person name="O'Neal L.L."/>
            <person name="Sankaranarayanan K."/>
            <person name="Lawson P.A."/>
        </authorList>
    </citation>
    <scope>NUCLEOTIDE SEQUENCE</scope>
    <source>
        <strain evidence="4">CC70A</strain>
    </source>
</reference>
<sequence>MKSKRKFTSLFLAGLVVCASGCIPSYQVMAATIENVGARAVGGMSLSAKPVSKSLKKGDRFNVFINVDTDQNVDELRKAIRYIELEGSTKSSVDVQGVQIMENEGGSKTIVVMDLTYNGKGKSVEVEVGYTSTEGKADTATTSIVLENAEAALQASEGISLSTSTLNVVAGQTQQITLTIKNDSKSYVEAGSMDLKIKDSNSAKGITLKKKKIDLSAMDPGSKKDYYITLDIDEKVTRGIHEMEVKIGEAVHTVKLKVDSNFIPPSLEVSVNNGTAFEANVAKTVQVNIKNVGQVEAKNVKLEIVPNEKVFVADGSNVKYIENIGSNKTQSIPVSLIVNDTTSFNLPVEMKLSYIDDLGETKTNSQYIYLSTKGSVSQKAIEILTTKEPNGLKKVGEAFNVGFKVAAPDEAKNVKIEVKSGEGIVSKSKSIFIEPKLTKGQSKSYLVDFVATQSVTTGTYPIEISADYTLNGKEVSIKQYATVSVQNEKDTTEGNKGKGKPKVIVGNYSSSPVVVRAGEEFDLEIGFLNTSSDKKVQNLKANLTVKEQGEKDTGSVFTPVGASNTFFISQLSPGEMDTKKIRLYTLPSAKPKTYEITLEMEYEDDKGEAITATERFGIPVEQVTKLEVAEVRVESTEVGRPTEVSATIYNTGKTDISNVRVKTVGEGFEVQDNTLIIGSLEKGNSKTYMPTITPLQEGNLTGKIQIEYEDVAGQVQNYEYEFQMDVTASMTDTEGGMDEMLPPLEEEKQAKWPIILGIVVGIGSAAGITGIVMKKRKQRLESEEDED</sequence>
<dbReference type="EMBL" id="JAQIFT010000069">
    <property type="protein sequence ID" value="MDA3734091.1"/>
    <property type="molecule type" value="Genomic_DNA"/>
</dbReference>
<keyword evidence="1" id="KW-1133">Transmembrane helix</keyword>
<keyword evidence="2" id="KW-0732">Signal</keyword>
<proteinExistence type="predicted"/>
<evidence type="ECO:0000313" key="5">
    <source>
        <dbReference type="Proteomes" id="UP001169242"/>
    </source>
</evidence>
<dbReference type="AlphaFoldDB" id="A0AA42DSC1"/>
<dbReference type="Gene3D" id="2.60.40.10">
    <property type="entry name" value="Immunoglobulins"/>
    <property type="match status" value="1"/>
</dbReference>
<evidence type="ECO:0000313" key="4">
    <source>
        <dbReference type="EMBL" id="MDA3734091.1"/>
    </source>
</evidence>
<evidence type="ECO:0000259" key="3">
    <source>
        <dbReference type="Pfam" id="PF07705"/>
    </source>
</evidence>
<keyword evidence="1" id="KW-0472">Membrane</keyword>
<dbReference type="PANTHER" id="PTHR35902">
    <property type="entry name" value="S-LAYER DOMAIN-LIKE PROTEIN-RELATED"/>
    <property type="match status" value="1"/>
</dbReference>
<evidence type="ECO:0000256" key="1">
    <source>
        <dbReference type="SAM" id="Phobius"/>
    </source>
</evidence>
<protein>
    <recommendedName>
        <fullName evidence="3">CARDB domain-containing protein</fullName>
    </recommendedName>
</protein>
<keyword evidence="1" id="KW-0812">Transmembrane</keyword>
<keyword evidence="5" id="KW-1185">Reference proteome</keyword>
<dbReference type="InterPro" id="IPR011635">
    <property type="entry name" value="CARDB"/>
</dbReference>
<feature type="signal peptide" evidence="2">
    <location>
        <begin position="1"/>
        <end position="30"/>
    </location>
</feature>
<feature type="chain" id="PRO_5041437702" description="CARDB domain-containing protein" evidence="2">
    <location>
        <begin position="31"/>
        <end position="787"/>
    </location>
</feature>
<dbReference type="RefSeq" id="WP_271013732.1">
    <property type="nucleotide sequence ID" value="NZ_JAQIFT010000069.1"/>
</dbReference>
<gene>
    <name evidence="4" type="ORF">PBV87_21685</name>
</gene>
<dbReference type="Proteomes" id="UP001169242">
    <property type="component" value="Unassembled WGS sequence"/>
</dbReference>
<name>A0AA42DSC1_9FIRM</name>
<accession>A0AA42DSC1</accession>
<organism evidence="4 5">
    <name type="scientific">Holtiella tumoricola</name>
    <dbReference type="NCBI Taxonomy" id="3018743"/>
    <lineage>
        <taxon>Bacteria</taxon>
        <taxon>Bacillati</taxon>
        <taxon>Bacillota</taxon>
        <taxon>Clostridia</taxon>
        <taxon>Lachnospirales</taxon>
        <taxon>Cellulosilyticaceae</taxon>
        <taxon>Holtiella</taxon>
    </lineage>
</organism>
<dbReference type="Pfam" id="PF07705">
    <property type="entry name" value="CARDB"/>
    <property type="match status" value="1"/>
</dbReference>